<organism evidence="3">
    <name type="scientific">Perkinsus marinus (strain ATCC 50983 / TXsc)</name>
    <dbReference type="NCBI Taxonomy" id="423536"/>
    <lineage>
        <taxon>Eukaryota</taxon>
        <taxon>Sar</taxon>
        <taxon>Alveolata</taxon>
        <taxon>Perkinsozoa</taxon>
        <taxon>Perkinsea</taxon>
        <taxon>Perkinsida</taxon>
        <taxon>Perkinsidae</taxon>
        <taxon>Perkinsus</taxon>
    </lineage>
</organism>
<sequence>MEPFLKRIRPESAYPSDISTGKEDGRLKVKGKNFPSNTGGRSFLAAWQDKYDWLEYSTLKDSTFCFYCRHFGAPKVGKGSPFFSDPNGFSNWKKAIQRFDEHSASDYHQTSAKAFLQWQLMKEKGQSVATLINTQNQDVIKQNRHYLRSILICILFCCKQGLALRVHGETLSNVADGDNPGNFLELTRLLSRFDDVVKQRLSDGPGNARYTHHSIQNDLIACAAKLVRQSVASEVAACGAFSLICDEARDIAHTERLSLCVRYVYDAQIKEEFLASVRCEKLDAANLTEEIFRTLGEVGIHPSLMVSQCYDGASVISGAVSGVAQRVRERANEARSAIYIHCFAHRVNLVVVEVCRAERFSGLFQVCQDLHRFLASSIVNPVFKKSQKGSNPAKQPRMVPSLSETRWVCQFRALDTMVETMPAIFETLEVFEEEGGDRGGTAQGLRLRLNAEFMVNLVTMRWVLNVTADVAESLQDKEHTLAQGLADIDAALTRLHRPSPTEDDEVWNLLWDEANRLILDLGLPVLAPTWGPQGLGGEHGPISIRPGRFKAPENEAVYKGVLAMIPGSPRFLNEEDLIGIFCHYYPDESVSSRALKLEVALLRDVLQRGGEDLPEDLPSSERSFSTMRRIMDYLRNSTGDARLSNLGVLNIARERLESLNLDDVIDLFAESNRRMLL</sequence>
<dbReference type="PANTHER" id="PTHR45749:SF37">
    <property type="entry name" value="OS05G0311600 PROTEIN"/>
    <property type="match status" value="1"/>
</dbReference>
<feature type="domain" description="TTF-type" evidence="1">
    <location>
        <begin position="39"/>
        <end position="127"/>
    </location>
</feature>
<dbReference type="InterPro" id="IPR006580">
    <property type="entry name" value="Znf_TTF"/>
</dbReference>
<dbReference type="OrthoDB" id="1739706at2759"/>
<proteinExistence type="predicted"/>
<dbReference type="RefSeq" id="XP_002774374.1">
    <property type="nucleotide sequence ID" value="XM_002774328.1"/>
</dbReference>
<dbReference type="AlphaFoldDB" id="C5LAR2"/>
<reference evidence="2 3" key="1">
    <citation type="submission" date="2008-07" db="EMBL/GenBank/DDBJ databases">
        <authorList>
            <person name="El-Sayed N."/>
            <person name="Caler E."/>
            <person name="Inman J."/>
            <person name="Amedeo P."/>
            <person name="Hass B."/>
            <person name="Wortman J."/>
        </authorList>
    </citation>
    <scope>NUCLEOTIDE SEQUENCE [LARGE SCALE GENOMIC DNA]</scope>
    <source>
        <strain evidence="3">ATCC 50983 / TXsc</strain>
    </source>
</reference>
<name>C5LAR2_PERM5</name>
<dbReference type="EMBL" id="GG680765">
    <property type="protein sequence ID" value="EER06190.1"/>
    <property type="molecule type" value="Genomic_DNA"/>
</dbReference>
<dbReference type="PANTHER" id="PTHR45749">
    <property type="match status" value="1"/>
</dbReference>
<dbReference type="OMA" id="YCSKAQQ"/>
<evidence type="ECO:0000313" key="2">
    <source>
        <dbReference type="EMBL" id="EER06190.1"/>
    </source>
</evidence>
<evidence type="ECO:0000313" key="3">
    <source>
        <dbReference type="Proteomes" id="UP000007800"/>
    </source>
</evidence>
<dbReference type="InterPro" id="IPR012337">
    <property type="entry name" value="RNaseH-like_sf"/>
</dbReference>
<dbReference type="InParanoid" id="C5LAR2"/>
<evidence type="ECO:0000259" key="1">
    <source>
        <dbReference type="SMART" id="SM00597"/>
    </source>
</evidence>
<dbReference type="SMART" id="SM00597">
    <property type="entry name" value="ZnF_TTF"/>
    <property type="match status" value="1"/>
</dbReference>
<feature type="non-terminal residue" evidence="2">
    <location>
        <position position="677"/>
    </location>
</feature>
<accession>C5LAR2</accession>
<dbReference type="SUPFAM" id="SSF53098">
    <property type="entry name" value="Ribonuclease H-like"/>
    <property type="match status" value="1"/>
</dbReference>
<gene>
    <name evidence="2" type="ORF">Pmar_PMAR015952</name>
</gene>
<dbReference type="Proteomes" id="UP000007800">
    <property type="component" value="Unassembled WGS sequence"/>
</dbReference>
<protein>
    <submittedName>
        <fullName evidence="2">Zmym1, putative</fullName>
    </submittedName>
</protein>
<keyword evidence="3" id="KW-1185">Reference proteome</keyword>
<dbReference type="GeneID" id="9065068"/>
<dbReference type="InterPro" id="IPR025398">
    <property type="entry name" value="DUF4371"/>
</dbReference>
<dbReference type="Pfam" id="PF14291">
    <property type="entry name" value="DUF4371"/>
    <property type="match status" value="1"/>
</dbReference>